<sequence>MINLHEEKDVLTPKYPFLSLQTGYSVHNSLIIK</sequence>
<organism evidence="1 2">
    <name type="scientific">Serratia odorifera</name>
    <dbReference type="NCBI Taxonomy" id="618"/>
    <lineage>
        <taxon>Bacteria</taxon>
        <taxon>Pseudomonadati</taxon>
        <taxon>Pseudomonadota</taxon>
        <taxon>Gammaproteobacteria</taxon>
        <taxon>Enterobacterales</taxon>
        <taxon>Yersiniaceae</taxon>
        <taxon>Serratia</taxon>
    </lineage>
</organism>
<dbReference type="KEGG" id="sof:NCTC11214_03780"/>
<reference evidence="1 2" key="1">
    <citation type="submission" date="2018-12" db="EMBL/GenBank/DDBJ databases">
        <authorList>
            <consortium name="Pathogen Informatics"/>
        </authorList>
    </citation>
    <scope>NUCLEOTIDE SEQUENCE [LARGE SCALE GENOMIC DNA]</scope>
    <source>
        <strain evidence="1 2">NCTC11214</strain>
    </source>
</reference>
<dbReference type="AlphaFoldDB" id="A0A3S4EYV0"/>
<name>A0A3S4EYV0_SEROD</name>
<dbReference type="EMBL" id="LR134117">
    <property type="protein sequence ID" value="VDZ61536.1"/>
    <property type="molecule type" value="Genomic_DNA"/>
</dbReference>
<protein>
    <submittedName>
        <fullName evidence="1">Uncharacterized protein</fullName>
    </submittedName>
</protein>
<dbReference type="Proteomes" id="UP000281391">
    <property type="component" value="Chromosome"/>
</dbReference>
<accession>A0A3S4EYV0</accession>
<evidence type="ECO:0000313" key="1">
    <source>
        <dbReference type="EMBL" id="VDZ61536.1"/>
    </source>
</evidence>
<evidence type="ECO:0000313" key="2">
    <source>
        <dbReference type="Proteomes" id="UP000281391"/>
    </source>
</evidence>
<gene>
    <name evidence="1" type="ORF">NCTC11214_03780</name>
</gene>
<proteinExistence type="predicted"/>